<dbReference type="CDD" id="cd16553">
    <property type="entry name" value="RING-HC_RNF170"/>
    <property type="match status" value="1"/>
</dbReference>
<keyword evidence="8 14" id="KW-1133">Transmembrane helix</keyword>
<keyword evidence="4" id="KW-0479">Metal-binding</keyword>
<dbReference type="InterPro" id="IPR001841">
    <property type="entry name" value="Znf_RING"/>
</dbReference>
<dbReference type="Proteomes" id="UP000828236">
    <property type="component" value="Unassembled WGS sequence"/>
</dbReference>
<dbReference type="PROSITE" id="PS00518">
    <property type="entry name" value="ZF_RING_1"/>
    <property type="match status" value="1"/>
</dbReference>
<dbReference type="InterPro" id="IPR027370">
    <property type="entry name" value="Znf-RING_euk"/>
</dbReference>
<name>A0A9D4NVU2_DERFA</name>
<dbReference type="PANTHER" id="PTHR22894:SF5">
    <property type="entry name" value="RING-TYPE DOMAIN-CONTAINING PROTEIN"/>
    <property type="match status" value="1"/>
</dbReference>
<dbReference type="PANTHER" id="PTHR22894">
    <property type="entry name" value="RING-TYPE DOMAIN-CONTAINING PROTEIN"/>
    <property type="match status" value="1"/>
</dbReference>
<dbReference type="InterPro" id="IPR013083">
    <property type="entry name" value="Znf_RING/FYVE/PHD"/>
</dbReference>
<evidence type="ECO:0000256" key="14">
    <source>
        <dbReference type="SAM" id="Phobius"/>
    </source>
</evidence>
<proteinExistence type="predicted"/>
<dbReference type="InterPro" id="IPR010652">
    <property type="entry name" value="DUF1232"/>
</dbReference>
<dbReference type="SUPFAM" id="SSF57850">
    <property type="entry name" value="RING/U-box"/>
    <property type="match status" value="1"/>
</dbReference>
<evidence type="ECO:0000256" key="8">
    <source>
        <dbReference type="ARBA" id="ARBA00022989"/>
    </source>
</evidence>
<evidence type="ECO:0000256" key="10">
    <source>
        <dbReference type="ARBA" id="ARBA00030110"/>
    </source>
</evidence>
<evidence type="ECO:0000256" key="1">
    <source>
        <dbReference type="ARBA" id="ARBA00004477"/>
    </source>
</evidence>
<feature type="domain" description="RING-type" evidence="15">
    <location>
        <begin position="165"/>
        <end position="209"/>
    </location>
</feature>
<dbReference type="GO" id="GO:0008270">
    <property type="term" value="F:zinc ion binding"/>
    <property type="evidence" value="ECO:0007669"/>
    <property type="project" value="UniProtKB-KW"/>
</dbReference>
<feature type="compositionally biased region" description="Low complexity" evidence="13">
    <location>
        <begin position="230"/>
        <end position="254"/>
    </location>
</feature>
<keyword evidence="6" id="KW-0256">Endoplasmic reticulum</keyword>
<gene>
    <name evidence="16" type="ORF">HUG17_2678</name>
</gene>
<feature type="transmembrane region" description="Helical" evidence="14">
    <location>
        <begin position="80"/>
        <end position="99"/>
    </location>
</feature>
<evidence type="ECO:0000256" key="2">
    <source>
        <dbReference type="ARBA" id="ARBA00014068"/>
    </source>
</evidence>
<dbReference type="PROSITE" id="PS50089">
    <property type="entry name" value="ZF_RING_2"/>
    <property type="match status" value="1"/>
</dbReference>
<evidence type="ECO:0000259" key="15">
    <source>
        <dbReference type="PROSITE" id="PS50089"/>
    </source>
</evidence>
<feature type="transmembrane region" description="Helical" evidence="14">
    <location>
        <begin position="342"/>
        <end position="365"/>
    </location>
</feature>
<evidence type="ECO:0000256" key="12">
    <source>
        <dbReference type="PROSITE-ProRule" id="PRU00175"/>
    </source>
</evidence>
<evidence type="ECO:0000256" key="9">
    <source>
        <dbReference type="ARBA" id="ARBA00023136"/>
    </source>
</evidence>
<comment type="caution">
    <text evidence="16">The sequence shown here is derived from an EMBL/GenBank/DDBJ whole genome shotgun (WGS) entry which is preliminary data.</text>
</comment>
<evidence type="ECO:0000313" key="16">
    <source>
        <dbReference type="EMBL" id="KAH7638645.1"/>
    </source>
</evidence>
<dbReference type="Pfam" id="PF13445">
    <property type="entry name" value="zf-RING_UBOX"/>
    <property type="match status" value="1"/>
</dbReference>
<evidence type="ECO:0000256" key="3">
    <source>
        <dbReference type="ARBA" id="ARBA00022692"/>
    </source>
</evidence>
<reference evidence="16" key="2">
    <citation type="journal article" date="2021" name="World Allergy Organ. J.">
        <title>Chromosome-level assembly of Dermatophagoides farinae genome and transcriptome reveals two novel allergens Der f 37 and Der f 39.</title>
        <authorList>
            <person name="Chen J."/>
            <person name="Cai Z."/>
            <person name="Fan D."/>
            <person name="Hu J."/>
            <person name="Hou Y."/>
            <person name="He Y."/>
            <person name="Zhang Z."/>
            <person name="Zhao Z."/>
            <person name="Gao P."/>
            <person name="Hu W."/>
            <person name="Sun J."/>
            <person name="Li J."/>
            <person name="Ji K."/>
        </authorList>
    </citation>
    <scope>NUCLEOTIDE SEQUENCE</scope>
    <source>
        <strain evidence="16">JKM2019</strain>
    </source>
</reference>
<keyword evidence="3 14" id="KW-0812">Transmembrane</keyword>
<dbReference type="AlphaFoldDB" id="A0A9D4NVU2"/>
<dbReference type="GO" id="GO:0061630">
    <property type="term" value="F:ubiquitin protein ligase activity"/>
    <property type="evidence" value="ECO:0007669"/>
    <property type="project" value="InterPro"/>
</dbReference>
<sequence>MMIMFDTLNYRQFFSLVIDNLDLKQKLRSMYEWFIFEDNNNNHHVTIDHHHKAESHHHYHHEWPSSITKQNLIEGVDDDVVVIFIIFFLFISMFVYYLFTRFDHFTTVTLNSLTSSSAATSSLLIDTTQQQQQSTQTILPNSSINNNNNNMFQRQRHFNSMDSNCPVCLNTFVLPVETNCGHLFCGQCIVVYWQQSQWRGGPIKCPVCRQQVNILLPCFQLNNINQNVNNNSMSNSNLNSTESTTTTTTNGDSSNEQHQSQNNVADMARQVTSQINSYNRRFSGEPRPWYDYLYDLPTMLRHLTNDFFSFNGLFYMFRLRVVICFFAAILYLISPLDMIPEAVFGIFGLFDDIVVVLLLAIYVTIIYRRFLSSRWGDD</sequence>
<evidence type="ECO:0000256" key="5">
    <source>
        <dbReference type="ARBA" id="ARBA00022771"/>
    </source>
</evidence>
<comment type="subcellular location">
    <subcellularLocation>
        <location evidence="1">Endoplasmic reticulum membrane</location>
        <topology evidence="1">Multi-pass membrane protein</topology>
    </subcellularLocation>
</comment>
<dbReference type="Pfam" id="PF06803">
    <property type="entry name" value="DUF1232"/>
    <property type="match status" value="1"/>
</dbReference>
<dbReference type="EMBL" id="SDOV01000007">
    <property type="protein sequence ID" value="KAH7638645.1"/>
    <property type="molecule type" value="Genomic_DNA"/>
</dbReference>
<dbReference type="SMART" id="SM00184">
    <property type="entry name" value="RING"/>
    <property type="match status" value="1"/>
</dbReference>
<feature type="transmembrane region" description="Helical" evidence="14">
    <location>
        <begin position="317"/>
        <end position="336"/>
    </location>
</feature>
<protein>
    <recommendedName>
        <fullName evidence="2">E3 ubiquitin-protein ligase RNF170</fullName>
    </recommendedName>
    <alternativeName>
        <fullName evidence="11">RING finger protein 170</fullName>
    </alternativeName>
    <alternativeName>
        <fullName evidence="10">RING-type E3 ubiquitin transferase RNF170</fullName>
    </alternativeName>
</protein>
<dbReference type="InterPro" id="IPR017907">
    <property type="entry name" value="Znf_RING_CS"/>
</dbReference>
<evidence type="ECO:0000256" key="13">
    <source>
        <dbReference type="SAM" id="MobiDB-lite"/>
    </source>
</evidence>
<dbReference type="GO" id="GO:0005789">
    <property type="term" value="C:endoplasmic reticulum membrane"/>
    <property type="evidence" value="ECO:0007669"/>
    <property type="project" value="UniProtKB-SubCell"/>
</dbReference>
<organism evidence="16">
    <name type="scientific">Dermatophagoides farinae</name>
    <name type="common">American house dust mite</name>
    <dbReference type="NCBI Taxonomy" id="6954"/>
    <lineage>
        <taxon>Eukaryota</taxon>
        <taxon>Metazoa</taxon>
        <taxon>Ecdysozoa</taxon>
        <taxon>Arthropoda</taxon>
        <taxon>Chelicerata</taxon>
        <taxon>Arachnida</taxon>
        <taxon>Acari</taxon>
        <taxon>Acariformes</taxon>
        <taxon>Sarcoptiformes</taxon>
        <taxon>Astigmata</taxon>
        <taxon>Psoroptidia</taxon>
        <taxon>Analgoidea</taxon>
        <taxon>Pyroglyphidae</taxon>
        <taxon>Dermatophagoidinae</taxon>
        <taxon>Dermatophagoides</taxon>
    </lineage>
</organism>
<keyword evidence="7" id="KW-0862">Zinc</keyword>
<evidence type="ECO:0000256" key="4">
    <source>
        <dbReference type="ARBA" id="ARBA00022723"/>
    </source>
</evidence>
<evidence type="ECO:0000256" key="7">
    <source>
        <dbReference type="ARBA" id="ARBA00022833"/>
    </source>
</evidence>
<dbReference type="Gene3D" id="3.30.40.10">
    <property type="entry name" value="Zinc/RING finger domain, C3HC4 (zinc finger)"/>
    <property type="match status" value="1"/>
</dbReference>
<keyword evidence="9 14" id="KW-0472">Membrane</keyword>
<evidence type="ECO:0000256" key="11">
    <source>
        <dbReference type="ARBA" id="ARBA00031107"/>
    </source>
</evidence>
<dbReference type="InterPro" id="IPR038896">
    <property type="entry name" value="RNF170"/>
</dbReference>
<reference evidence="16" key="1">
    <citation type="submission" date="2020-06" db="EMBL/GenBank/DDBJ databases">
        <authorList>
            <person name="Ji K."/>
            <person name="Li J."/>
        </authorList>
    </citation>
    <scope>NUCLEOTIDE SEQUENCE</scope>
    <source>
        <strain evidence="16">JKM2019</strain>
        <tissue evidence="16">Whole body</tissue>
    </source>
</reference>
<feature type="region of interest" description="Disordered" evidence="13">
    <location>
        <begin position="230"/>
        <end position="262"/>
    </location>
</feature>
<accession>A0A9D4NVU2</accession>
<keyword evidence="5 12" id="KW-0863">Zinc-finger</keyword>
<evidence type="ECO:0000256" key="6">
    <source>
        <dbReference type="ARBA" id="ARBA00022824"/>
    </source>
</evidence>